<dbReference type="STRING" id="1522312.GCA_900177895_02064"/>
<name>A0A238T9F7_9NEIS</name>
<dbReference type="GO" id="GO:0009279">
    <property type="term" value="C:cell outer membrane"/>
    <property type="evidence" value="ECO:0007669"/>
    <property type="project" value="UniProtKB-SubCell"/>
</dbReference>
<accession>A0A238T9F7</accession>
<dbReference type="EMBL" id="FXUV01000001">
    <property type="protein sequence ID" value="SMQ11771.1"/>
    <property type="molecule type" value="Genomic_DNA"/>
</dbReference>
<evidence type="ECO:0000313" key="6">
    <source>
        <dbReference type="Proteomes" id="UP000215450"/>
    </source>
</evidence>
<dbReference type="InterPro" id="IPR011250">
    <property type="entry name" value="OMP/PagP_B-barrel"/>
</dbReference>
<proteinExistence type="predicted"/>
<dbReference type="InterPro" id="IPR014902">
    <property type="entry name" value="FHBP-like_C"/>
</dbReference>
<dbReference type="AlphaFoldDB" id="A0A238T9F7"/>
<evidence type="ECO:0000256" key="2">
    <source>
        <dbReference type="SAM" id="MobiDB-lite"/>
    </source>
</evidence>
<protein>
    <recommendedName>
        <fullName evidence="3">Factor H binding protein-like C-terminal domain-containing protein</fullName>
    </recommendedName>
</protein>
<sequence length="390" mass="41964">MGILALRDLQHFVVNIEKKLDKLGGIFNNCKSFILMTISFFLFIQELEVNMSKNIVLLAMAMATALSACGSSGGGSALSATNTTSSNLGVKTNNNNSSKTETTNENTTNTTKVTFSPVLDVAAIKTSMKEAADAAAKAELYRVPKTIVSSAESLTIDLIDTKNQTKTYLTDSNIELKDYLPKNEVTDVTMKIKHTLTYNGYDKEDKEVQDSYRRDLTQTVRAYNQDYSTVIGYDTTNDDFATFNSSKDASVKKVNKTSYSDKLMDTYDVVGSSIKTAALPTSGSYTYSGKAFTATDKDGVLSYTVDFDKKSGKGSITGIDTTGTITLEEGKIGSYTHKTTTSSGIGETQATTAKGIVGTYTVGFFGPNAEEVAGTANFKGLEHVGFGGKR</sequence>
<evidence type="ECO:0000313" key="4">
    <source>
        <dbReference type="EMBL" id="SMQ11771.1"/>
    </source>
</evidence>
<reference evidence="6" key="2">
    <citation type="submission" date="2017-06" db="EMBL/GenBank/DDBJ databases">
        <authorList>
            <person name="Laurent S."/>
        </authorList>
    </citation>
    <scope>NUCLEOTIDE SEQUENCE [LARGE SCALE GENOMIC DNA]</scope>
</reference>
<evidence type="ECO:0000256" key="1">
    <source>
        <dbReference type="ARBA" id="ARBA00004442"/>
    </source>
</evidence>
<dbReference type="RefSeq" id="WP_257874881.1">
    <property type="nucleotide sequence ID" value="NZ_FXUV02000001.1"/>
</dbReference>
<evidence type="ECO:0000259" key="3">
    <source>
        <dbReference type="Pfam" id="PF08794"/>
    </source>
</evidence>
<reference evidence="4" key="1">
    <citation type="submission" date="2017-05" db="EMBL/GenBank/DDBJ databases">
        <authorList>
            <person name="Song R."/>
            <person name="Chenine A.L."/>
            <person name="Ruprecht R.M."/>
        </authorList>
    </citation>
    <scope>NUCLEOTIDE SEQUENCE</scope>
    <source>
        <strain evidence="4">Kingella_eburonensis</strain>
    </source>
</reference>
<organism evidence="5 6">
    <name type="scientific">Kingella negevensis</name>
    <dbReference type="NCBI Taxonomy" id="1522312"/>
    <lineage>
        <taxon>Bacteria</taxon>
        <taxon>Pseudomonadati</taxon>
        <taxon>Pseudomonadota</taxon>
        <taxon>Betaproteobacteria</taxon>
        <taxon>Neisseriales</taxon>
        <taxon>Neisseriaceae</taxon>
        <taxon>Kingella</taxon>
    </lineage>
</organism>
<dbReference type="Pfam" id="PF08794">
    <property type="entry name" value="FHBP_C"/>
    <property type="match status" value="1"/>
</dbReference>
<comment type="subcellular location">
    <subcellularLocation>
        <location evidence="1">Cell outer membrane</location>
    </subcellularLocation>
</comment>
<keyword evidence="6" id="KW-1185">Reference proteome</keyword>
<dbReference type="SUPFAM" id="SSF56925">
    <property type="entry name" value="OMPA-like"/>
    <property type="match status" value="1"/>
</dbReference>
<dbReference type="EMBL" id="FXUV02000001">
    <property type="protein sequence ID" value="SNB51659.1"/>
    <property type="molecule type" value="Genomic_DNA"/>
</dbReference>
<reference evidence="5" key="3">
    <citation type="submission" date="2017-06" db="EMBL/GenBank/DDBJ databases">
        <authorList>
            <person name="Kim H.J."/>
            <person name="Triplett B.A."/>
        </authorList>
    </citation>
    <scope>NUCLEOTIDE SEQUENCE [LARGE SCALE GENOMIC DNA]</scope>
    <source>
        <strain evidence="5">Kingella_eburonensis</strain>
    </source>
</reference>
<dbReference type="Gene3D" id="2.40.160.90">
    <property type="match status" value="1"/>
</dbReference>
<gene>
    <name evidence="5" type="ORF">KEBURONENSIS_00126</name>
</gene>
<feature type="region of interest" description="Disordered" evidence="2">
    <location>
        <begin position="84"/>
        <end position="108"/>
    </location>
</feature>
<dbReference type="Proteomes" id="UP000215450">
    <property type="component" value="Unassembled WGS sequence"/>
</dbReference>
<feature type="domain" description="Factor H binding protein-like C-terminal" evidence="3">
    <location>
        <begin position="278"/>
        <end position="376"/>
    </location>
</feature>
<evidence type="ECO:0000313" key="5">
    <source>
        <dbReference type="EMBL" id="SNB51659.1"/>
    </source>
</evidence>